<dbReference type="InterPro" id="IPR013087">
    <property type="entry name" value="Znf_C2H2_type"/>
</dbReference>
<dbReference type="SMART" id="SM00355">
    <property type="entry name" value="ZnF_C2H2"/>
    <property type="match status" value="3"/>
</dbReference>
<dbReference type="GO" id="GO:0005737">
    <property type="term" value="C:cytoplasm"/>
    <property type="evidence" value="ECO:0007669"/>
    <property type="project" value="TreeGrafter"/>
</dbReference>
<evidence type="ECO:0000313" key="4">
    <source>
        <dbReference type="Proteomes" id="UP000419144"/>
    </source>
</evidence>
<keyword evidence="4" id="KW-1185">Reference proteome</keyword>
<dbReference type="Proteomes" id="UP000419144">
    <property type="component" value="Unassembled WGS sequence"/>
</dbReference>
<keyword evidence="1" id="KW-0862">Zinc</keyword>
<keyword evidence="1" id="KW-0479">Metal-binding</keyword>
<dbReference type="PANTHER" id="PTHR11538:SF26">
    <property type="entry name" value="FERREDOXIN-FOLD ANTICODON-BINDING DOMAIN-CONTAINING PROTEIN 1"/>
    <property type="match status" value="1"/>
</dbReference>
<dbReference type="GO" id="GO:0070475">
    <property type="term" value="P:rRNA base methylation"/>
    <property type="evidence" value="ECO:0007669"/>
    <property type="project" value="InterPro"/>
</dbReference>
<comment type="caution">
    <text evidence="3">The sequence shown here is derived from an EMBL/GenBank/DDBJ whole genome shotgun (WGS) entry which is preliminary data.</text>
</comment>
<evidence type="ECO:0000313" key="3">
    <source>
        <dbReference type="EMBL" id="GET89092.1"/>
    </source>
</evidence>
<dbReference type="GO" id="GO:0070042">
    <property type="term" value="F:rRNA (uridine-N3-)-methyltransferase activity"/>
    <property type="evidence" value="ECO:0007669"/>
    <property type="project" value="InterPro"/>
</dbReference>
<keyword evidence="1" id="KW-0863">Zinc-finger</keyword>
<proteinExistence type="predicted"/>
<dbReference type="PROSITE" id="PS00028">
    <property type="entry name" value="ZINC_FINGER_C2H2_1"/>
    <property type="match status" value="1"/>
</dbReference>
<dbReference type="InterPro" id="IPR019446">
    <property type="entry name" value="BMT5-like"/>
</dbReference>
<name>A0A640KHZ6_LEITA</name>
<feature type="domain" description="C2H2-type" evidence="2">
    <location>
        <begin position="444"/>
        <end position="474"/>
    </location>
</feature>
<dbReference type="PROSITE" id="PS50157">
    <property type="entry name" value="ZINC_FINGER_C2H2_2"/>
    <property type="match status" value="1"/>
</dbReference>
<dbReference type="EMBL" id="BLBS01000034">
    <property type="protein sequence ID" value="GET89092.1"/>
    <property type="molecule type" value="Genomic_DNA"/>
</dbReference>
<sequence>MPQAGDDERTHTIRPARHVLPDSLFILLVGEGNLSFAYALVKRLSRSAAVRRATQKDPVVAERRRGILVEVTATTFDSKAELSRKYPEAVGFLAYFTTKQRVHVRYYGDVNATALASATAPLGEHPWHLLIFNNPHIGFEDLYRHIALLAHFFHSARELHTRTPTMDFPQEIVVTLCDNQAQHWDLLRCAARSGYICFAALPLRLHDFPEYTNRRHQSDATFPFRIMVQFYFVTPEAALDGVLRDLYTEMMLWEEDRQLRLRQGLACSYTCEEWLRVAESKLPCSSHTISAKAETNHSPGTSPYFSSGDDFAVNRSAIFAEQPLPLLHPTLVARVVGEAAMARFSSDSPAHHTEAFMPYLPSSTWVTLYRAQRLAERQSCPPGALSRAAKERLLPPHLDSVVLGRALTSKEAKKLERYLSGYGAAMNAKTHQRAEADSEMAGAWSCKECACARTFETEEDLRQHEMAKHCGAFPLAPTLYARVHAQLESSADPMGETARNLDLFHDVNRACCDVCGLRFKTVDAYEEHLRYLSPLPGDDAEDLLCHACQPARTFTDRRALEQHRAMKHALPE</sequence>
<dbReference type="OrthoDB" id="273345at2759"/>
<dbReference type="GO" id="GO:0008270">
    <property type="term" value="F:zinc ion binding"/>
    <property type="evidence" value="ECO:0007669"/>
    <property type="project" value="UniProtKB-KW"/>
</dbReference>
<dbReference type="VEuPathDB" id="TriTrypDB:LtaPh_2500300"/>
<accession>A0A640KHZ6</accession>
<protein>
    <recommendedName>
        <fullName evidence="2">C2H2-type domain-containing protein</fullName>
    </recommendedName>
</protein>
<evidence type="ECO:0000259" key="2">
    <source>
        <dbReference type="PROSITE" id="PS50157"/>
    </source>
</evidence>
<reference evidence="3" key="1">
    <citation type="submission" date="2019-11" db="EMBL/GenBank/DDBJ databases">
        <title>Leishmania tarentolae CDS.</title>
        <authorList>
            <person name="Goto Y."/>
            <person name="Yamagishi J."/>
        </authorList>
    </citation>
    <scope>NUCLEOTIDE SEQUENCE [LARGE SCALE GENOMIC DNA]</scope>
    <source>
        <strain evidence="3">Parrot Tar II</strain>
    </source>
</reference>
<gene>
    <name evidence="3" type="ORF">LtaPh_2500300</name>
</gene>
<dbReference type="AlphaFoldDB" id="A0A640KHZ6"/>
<organism evidence="3 4">
    <name type="scientific">Leishmania tarentolae</name>
    <name type="common">Sauroleishmania tarentolae</name>
    <dbReference type="NCBI Taxonomy" id="5689"/>
    <lineage>
        <taxon>Eukaryota</taxon>
        <taxon>Discoba</taxon>
        <taxon>Euglenozoa</taxon>
        <taxon>Kinetoplastea</taxon>
        <taxon>Metakinetoplastina</taxon>
        <taxon>Trypanosomatida</taxon>
        <taxon>Trypanosomatidae</taxon>
        <taxon>Leishmaniinae</taxon>
        <taxon>Leishmania</taxon>
        <taxon>lizard Leishmania</taxon>
    </lineage>
</organism>
<evidence type="ECO:0000256" key="1">
    <source>
        <dbReference type="PROSITE-ProRule" id="PRU00042"/>
    </source>
</evidence>
<dbReference type="PANTHER" id="PTHR11538">
    <property type="entry name" value="PHENYLALANYL-TRNA SYNTHETASE"/>
    <property type="match status" value="1"/>
</dbReference>
<dbReference type="Pfam" id="PF10354">
    <property type="entry name" value="BMT5-like"/>
    <property type="match status" value="1"/>
</dbReference>